<dbReference type="AlphaFoldDB" id="A0A4U8UFR8"/>
<feature type="domain" description="Formyl transferase N-terminal" evidence="1">
    <location>
        <begin position="15"/>
        <end position="76"/>
    </location>
</feature>
<dbReference type="InterPro" id="IPR036477">
    <property type="entry name" value="Formyl_transf_N_sf"/>
</dbReference>
<evidence type="ECO:0000313" key="2">
    <source>
        <dbReference type="EMBL" id="TLE16366.1"/>
    </source>
</evidence>
<evidence type="ECO:0000259" key="1">
    <source>
        <dbReference type="Pfam" id="PF00551"/>
    </source>
</evidence>
<gene>
    <name evidence="2" type="ORF">LS72_003670</name>
</gene>
<dbReference type="EMBL" id="JRPC02000007">
    <property type="protein sequence ID" value="TLE16366.1"/>
    <property type="molecule type" value="Genomic_DNA"/>
</dbReference>
<keyword evidence="3" id="KW-1185">Reference proteome</keyword>
<organism evidence="2 3">
    <name type="scientific">Helicobacter apodemus</name>
    <dbReference type="NCBI Taxonomy" id="135569"/>
    <lineage>
        <taxon>Bacteria</taxon>
        <taxon>Pseudomonadati</taxon>
        <taxon>Campylobacterota</taxon>
        <taxon>Epsilonproteobacteria</taxon>
        <taxon>Campylobacterales</taxon>
        <taxon>Helicobacteraceae</taxon>
        <taxon>Helicobacter</taxon>
    </lineage>
</organism>
<dbReference type="Proteomes" id="UP000029920">
    <property type="component" value="Unassembled WGS sequence"/>
</dbReference>
<comment type="caution">
    <text evidence="2">The sequence shown here is derived from an EMBL/GenBank/DDBJ whole genome shotgun (WGS) entry which is preliminary data.</text>
</comment>
<accession>A0A4U8UFR8</accession>
<dbReference type="InterPro" id="IPR002376">
    <property type="entry name" value="Formyl_transf_N"/>
</dbReference>
<reference evidence="2 3" key="1">
    <citation type="journal article" date="2014" name="Genome Announc.">
        <title>Draft genome sequences of eight enterohepatic helicobacter species isolated from both laboratory and wild rodents.</title>
        <authorList>
            <person name="Sheh A."/>
            <person name="Shen Z."/>
            <person name="Fox J.G."/>
        </authorList>
    </citation>
    <scope>NUCLEOTIDE SEQUENCE [LARGE SCALE GENOMIC DNA]</scope>
    <source>
        <strain evidence="2 3">MIT-03-7007</strain>
    </source>
</reference>
<evidence type="ECO:0000313" key="3">
    <source>
        <dbReference type="Proteomes" id="UP000029920"/>
    </source>
</evidence>
<sequence>MPYLYLYAPRISTQEKVAFIKNLESMDIAISVNHTSIVEDCIIDLFSYGILNIHGGDLPRYRGNTCQAWAIINAEKNRFMCA</sequence>
<dbReference type="Gene3D" id="3.40.50.170">
    <property type="entry name" value="Formyl transferase, N-terminal domain"/>
    <property type="match status" value="1"/>
</dbReference>
<dbReference type="SUPFAM" id="SSF53328">
    <property type="entry name" value="Formyltransferase"/>
    <property type="match status" value="1"/>
</dbReference>
<proteinExistence type="predicted"/>
<dbReference type="Pfam" id="PF00551">
    <property type="entry name" value="Formyl_trans_N"/>
    <property type="match status" value="1"/>
</dbReference>
<protein>
    <recommendedName>
        <fullName evidence="1">Formyl transferase N-terminal domain-containing protein</fullName>
    </recommendedName>
</protein>
<name>A0A4U8UFR8_9HELI</name>